<evidence type="ECO:0000256" key="1">
    <source>
        <dbReference type="ARBA" id="ARBA00001974"/>
    </source>
</evidence>
<organism evidence="8 9">
    <name type="scientific">Nocardiopsis endophytica</name>
    <dbReference type="NCBI Taxonomy" id="3018445"/>
    <lineage>
        <taxon>Bacteria</taxon>
        <taxon>Bacillati</taxon>
        <taxon>Actinomycetota</taxon>
        <taxon>Actinomycetes</taxon>
        <taxon>Streptosporangiales</taxon>
        <taxon>Nocardiopsidaceae</taxon>
        <taxon>Nocardiopsis</taxon>
    </lineage>
</organism>
<feature type="domain" description="Acyl-CoA dehydrogenase/oxidase N-terminal" evidence="7">
    <location>
        <begin position="25"/>
        <end position="101"/>
    </location>
</feature>
<dbReference type="Pfam" id="PF00441">
    <property type="entry name" value="Acyl-CoA_dh_1"/>
    <property type="match status" value="1"/>
</dbReference>
<proteinExistence type="inferred from homology"/>
<evidence type="ECO:0000313" key="8">
    <source>
        <dbReference type="EMBL" id="MDA2812743.1"/>
    </source>
</evidence>
<keyword evidence="5" id="KW-0560">Oxidoreductase</keyword>
<evidence type="ECO:0000256" key="2">
    <source>
        <dbReference type="ARBA" id="ARBA00009347"/>
    </source>
</evidence>
<dbReference type="InterPro" id="IPR037069">
    <property type="entry name" value="AcylCoA_DH/ox_N_sf"/>
</dbReference>
<dbReference type="CDD" id="cd00567">
    <property type="entry name" value="ACAD"/>
    <property type="match status" value="1"/>
</dbReference>
<evidence type="ECO:0000256" key="5">
    <source>
        <dbReference type="ARBA" id="ARBA00023002"/>
    </source>
</evidence>
<dbReference type="EMBL" id="JAQFWQ010000057">
    <property type="protein sequence ID" value="MDA2812743.1"/>
    <property type="molecule type" value="Genomic_DNA"/>
</dbReference>
<dbReference type="InterPro" id="IPR013786">
    <property type="entry name" value="AcylCoA_DH/ox_N"/>
</dbReference>
<keyword evidence="4" id="KW-0274">FAD</keyword>
<dbReference type="PANTHER" id="PTHR43884">
    <property type="entry name" value="ACYL-COA DEHYDROGENASE"/>
    <property type="match status" value="1"/>
</dbReference>
<dbReference type="InterPro" id="IPR046373">
    <property type="entry name" value="Acyl-CoA_Oxase/DH_mid-dom_sf"/>
</dbReference>
<keyword evidence="9" id="KW-1185">Reference proteome</keyword>
<sequence>MRFRPEHAELRAGVRRLLARHDGGAAWRLLAEQVGAPGLAVPERFGGAGFGALEVHAVMEELGHALAEVPFLSSSVLATQALLGCEASPARDTWLRRLAEGQATATLAWEEDGRAAGEGGADASTCWRITGRRPRVLDAATADLFIVAAATGDGPALFAVAPDAEGVTLTERVPLDLTRPRADVAFDRTEALPLTFQGERVLADALTAASTALTAEQVGGAARCVEMTVAYAGTREQFGRPIGSFQAVKHRLADMYVALESARSLSYAAAFSLDSGNAEAWVDASAAKSACSEAYREIAGEAIQLHGGIGVTWEHEAQRHFKRAHGSASLFGAPEWHRRRLESVIGLEGGAADRHPGGALPS</sequence>
<dbReference type="Gene3D" id="1.20.140.10">
    <property type="entry name" value="Butyryl-CoA Dehydrogenase, subunit A, domain 3"/>
    <property type="match status" value="1"/>
</dbReference>
<protein>
    <submittedName>
        <fullName evidence="8">Acyl-CoA dehydrogenase</fullName>
    </submittedName>
</protein>
<name>A0ABT4U725_9ACTN</name>
<feature type="domain" description="Acyl-CoA dehydrogenase/oxidase C-terminal" evidence="6">
    <location>
        <begin position="198"/>
        <end position="341"/>
    </location>
</feature>
<dbReference type="InterPro" id="IPR036250">
    <property type="entry name" value="AcylCo_DH-like_C"/>
</dbReference>
<evidence type="ECO:0000259" key="6">
    <source>
        <dbReference type="Pfam" id="PF00441"/>
    </source>
</evidence>
<dbReference type="InterPro" id="IPR009075">
    <property type="entry name" value="AcylCo_DH/oxidase_C"/>
</dbReference>
<dbReference type="Proteomes" id="UP001527866">
    <property type="component" value="Unassembled WGS sequence"/>
</dbReference>
<keyword evidence="3" id="KW-0285">Flavoprotein</keyword>
<dbReference type="Pfam" id="PF02771">
    <property type="entry name" value="Acyl-CoA_dh_N"/>
    <property type="match status" value="1"/>
</dbReference>
<accession>A0ABT4U725</accession>
<dbReference type="SUPFAM" id="SSF56645">
    <property type="entry name" value="Acyl-CoA dehydrogenase NM domain-like"/>
    <property type="match status" value="1"/>
</dbReference>
<gene>
    <name evidence="8" type="ORF">O4J56_19010</name>
</gene>
<dbReference type="PANTHER" id="PTHR43884:SF20">
    <property type="entry name" value="ACYL-COA DEHYDROGENASE FADE28"/>
    <property type="match status" value="1"/>
</dbReference>
<dbReference type="RefSeq" id="WP_270687404.1">
    <property type="nucleotide sequence ID" value="NZ_JAQFWQ010000057.1"/>
</dbReference>
<comment type="similarity">
    <text evidence="2">Belongs to the acyl-CoA dehydrogenase family.</text>
</comment>
<evidence type="ECO:0000313" key="9">
    <source>
        <dbReference type="Proteomes" id="UP001527866"/>
    </source>
</evidence>
<dbReference type="SUPFAM" id="SSF47203">
    <property type="entry name" value="Acyl-CoA dehydrogenase C-terminal domain-like"/>
    <property type="match status" value="1"/>
</dbReference>
<dbReference type="InterPro" id="IPR009100">
    <property type="entry name" value="AcylCoA_DH/oxidase_NM_dom_sf"/>
</dbReference>
<evidence type="ECO:0000256" key="3">
    <source>
        <dbReference type="ARBA" id="ARBA00022630"/>
    </source>
</evidence>
<comment type="caution">
    <text evidence="8">The sequence shown here is derived from an EMBL/GenBank/DDBJ whole genome shotgun (WGS) entry which is preliminary data.</text>
</comment>
<evidence type="ECO:0000256" key="4">
    <source>
        <dbReference type="ARBA" id="ARBA00022827"/>
    </source>
</evidence>
<evidence type="ECO:0000259" key="7">
    <source>
        <dbReference type="Pfam" id="PF02771"/>
    </source>
</evidence>
<dbReference type="Gene3D" id="1.10.540.10">
    <property type="entry name" value="Acyl-CoA dehydrogenase/oxidase, N-terminal domain"/>
    <property type="match status" value="1"/>
</dbReference>
<reference evidence="8 9" key="1">
    <citation type="submission" date="2023-01" db="EMBL/GenBank/DDBJ databases">
        <title>Draft genome sequence of Nocardiopsis sp. RSe5-2 isolated from halophytes.</title>
        <authorList>
            <person name="Duangmal K."/>
            <person name="Chantavorakit T."/>
        </authorList>
    </citation>
    <scope>NUCLEOTIDE SEQUENCE [LARGE SCALE GENOMIC DNA]</scope>
    <source>
        <strain evidence="8 9">RSe5-2</strain>
    </source>
</reference>
<comment type="cofactor">
    <cofactor evidence="1">
        <name>FAD</name>
        <dbReference type="ChEBI" id="CHEBI:57692"/>
    </cofactor>
</comment>
<dbReference type="Gene3D" id="2.40.110.10">
    <property type="entry name" value="Butyryl-CoA Dehydrogenase, subunit A, domain 2"/>
    <property type="match status" value="1"/>
</dbReference>